<dbReference type="RefSeq" id="WP_089212464.1">
    <property type="nucleotide sequence ID" value="NZ_FZOD01000067.1"/>
</dbReference>
<feature type="domain" description="DUF7669" evidence="1">
    <location>
        <begin position="264"/>
        <end position="331"/>
    </location>
</feature>
<evidence type="ECO:0000313" key="3">
    <source>
        <dbReference type="Proteomes" id="UP000198282"/>
    </source>
</evidence>
<sequence>MSVWHGPEVWETVAAELRTYRRRGLGQLLTEDTVRFAAARALVDAGADPAGLRVEWPHPVLKGARVDLVAGGQPPAVHIEFKFPREPNEQNAAWTMVLGEVLKDFYRLATCPGRADRLFVYVETAQLRRYMAGAAQRYGLDLDVGEVALRPADVARLPMTAAQIIGADLTAHHVKARRLVLIDVDDALRLAVYEVDPLGAPPDPTAGRLTVEGTPLDWAATVAEPGGGLSLQTAGKDNAPELPTTMAVVPVGTRDGARREILEAIRVLLARSGGDTFTPAQVVAEMAHRGTGYAESTIRTMVISHMCRTAPDNAATTYDDLERVDRGVYRLVYHGHADGQPVR</sequence>
<gene>
    <name evidence="2" type="ORF">SAMN05216276_10674</name>
</gene>
<dbReference type="Pfam" id="PF24706">
    <property type="entry name" value="DUF7669"/>
    <property type="match status" value="1"/>
</dbReference>
<reference evidence="2 3" key="1">
    <citation type="submission" date="2017-06" db="EMBL/GenBank/DDBJ databases">
        <authorList>
            <person name="Kim H.J."/>
            <person name="Triplett B.A."/>
        </authorList>
    </citation>
    <scope>NUCLEOTIDE SEQUENCE [LARGE SCALE GENOMIC DNA]</scope>
    <source>
        <strain evidence="2 3">CGMCC 4.2132</strain>
    </source>
</reference>
<protein>
    <recommendedName>
        <fullName evidence="1">DUF7669 domain-containing protein</fullName>
    </recommendedName>
</protein>
<dbReference type="OrthoDB" id="5183205at2"/>
<dbReference type="AlphaFoldDB" id="A0A239NRI7"/>
<name>A0A239NRI7_9ACTN</name>
<accession>A0A239NRI7</accession>
<proteinExistence type="predicted"/>
<dbReference type="Proteomes" id="UP000198282">
    <property type="component" value="Unassembled WGS sequence"/>
</dbReference>
<organism evidence="2 3">
    <name type="scientific">Streptosporangium subroseum</name>
    <dbReference type="NCBI Taxonomy" id="106412"/>
    <lineage>
        <taxon>Bacteria</taxon>
        <taxon>Bacillati</taxon>
        <taxon>Actinomycetota</taxon>
        <taxon>Actinomycetes</taxon>
        <taxon>Streptosporangiales</taxon>
        <taxon>Streptosporangiaceae</taxon>
        <taxon>Streptosporangium</taxon>
    </lineage>
</organism>
<dbReference type="InterPro" id="IPR056086">
    <property type="entry name" value="DUF7669"/>
</dbReference>
<evidence type="ECO:0000313" key="2">
    <source>
        <dbReference type="EMBL" id="SNT57507.1"/>
    </source>
</evidence>
<dbReference type="EMBL" id="FZOD01000067">
    <property type="protein sequence ID" value="SNT57507.1"/>
    <property type="molecule type" value="Genomic_DNA"/>
</dbReference>
<evidence type="ECO:0000259" key="1">
    <source>
        <dbReference type="Pfam" id="PF24706"/>
    </source>
</evidence>
<keyword evidence="3" id="KW-1185">Reference proteome</keyword>